<dbReference type="GO" id="GO:0005829">
    <property type="term" value="C:cytosol"/>
    <property type="evidence" value="ECO:0007669"/>
    <property type="project" value="TreeGrafter"/>
</dbReference>
<dbReference type="AlphaFoldDB" id="A0AAD9XXD8"/>
<name>A0AAD9XXD8_COLKA</name>
<feature type="compositionally biased region" description="Basic and acidic residues" evidence="7">
    <location>
        <begin position="666"/>
        <end position="684"/>
    </location>
</feature>
<dbReference type="EC" id="3.1.1.5" evidence="6"/>
<evidence type="ECO:0000259" key="8">
    <source>
        <dbReference type="PROSITE" id="PS51210"/>
    </source>
</evidence>
<accession>A0AAD9XXD8</accession>
<keyword evidence="2 5" id="KW-0378">Hydrolase</keyword>
<feature type="domain" description="PLA2c" evidence="8">
    <location>
        <begin position="211"/>
        <end position="842"/>
    </location>
</feature>
<dbReference type="SUPFAM" id="SSF52151">
    <property type="entry name" value="FabD/lysophospholipase-like"/>
    <property type="match status" value="1"/>
</dbReference>
<dbReference type="SMART" id="SM00022">
    <property type="entry name" value="PLAc"/>
    <property type="match status" value="1"/>
</dbReference>
<evidence type="ECO:0000256" key="7">
    <source>
        <dbReference type="SAM" id="MobiDB-lite"/>
    </source>
</evidence>
<comment type="similarity">
    <text evidence="1 6">Belongs to the lysophospholipase family.</text>
</comment>
<proteinExistence type="inferred from homology"/>
<organism evidence="9 10">
    <name type="scientific">Colletotrichum kahawae</name>
    <name type="common">Coffee berry disease fungus</name>
    <dbReference type="NCBI Taxonomy" id="34407"/>
    <lineage>
        <taxon>Eukaryota</taxon>
        <taxon>Fungi</taxon>
        <taxon>Dikarya</taxon>
        <taxon>Ascomycota</taxon>
        <taxon>Pezizomycotina</taxon>
        <taxon>Sordariomycetes</taxon>
        <taxon>Hypocreomycetidae</taxon>
        <taxon>Glomerellales</taxon>
        <taxon>Glomerellaceae</taxon>
        <taxon>Colletotrichum</taxon>
        <taxon>Colletotrichum gloeosporioides species complex</taxon>
    </lineage>
</organism>
<evidence type="ECO:0000313" key="10">
    <source>
        <dbReference type="Proteomes" id="UP001281614"/>
    </source>
</evidence>
<comment type="catalytic activity">
    <reaction evidence="6">
        <text>a 1-acyl-sn-glycero-3-phosphocholine + H2O = sn-glycerol 3-phosphocholine + a fatty acid + H(+)</text>
        <dbReference type="Rhea" id="RHEA:15177"/>
        <dbReference type="ChEBI" id="CHEBI:15377"/>
        <dbReference type="ChEBI" id="CHEBI:15378"/>
        <dbReference type="ChEBI" id="CHEBI:16870"/>
        <dbReference type="ChEBI" id="CHEBI:28868"/>
        <dbReference type="ChEBI" id="CHEBI:58168"/>
        <dbReference type="EC" id="3.1.1.5"/>
    </reaction>
</comment>
<dbReference type="GO" id="GO:0004622">
    <property type="term" value="F:phosphatidylcholine lysophospholipase activity"/>
    <property type="evidence" value="ECO:0007669"/>
    <property type="project" value="UniProtKB-EC"/>
</dbReference>
<dbReference type="InterPro" id="IPR016035">
    <property type="entry name" value="Acyl_Trfase/lysoPLipase"/>
</dbReference>
<evidence type="ECO:0000256" key="1">
    <source>
        <dbReference type="ARBA" id="ARBA00008780"/>
    </source>
</evidence>
<dbReference type="GO" id="GO:0004623">
    <property type="term" value="F:phospholipase A2 activity"/>
    <property type="evidence" value="ECO:0007669"/>
    <property type="project" value="TreeGrafter"/>
</dbReference>
<evidence type="ECO:0000256" key="6">
    <source>
        <dbReference type="RuleBase" id="RU362103"/>
    </source>
</evidence>
<dbReference type="Proteomes" id="UP001281614">
    <property type="component" value="Unassembled WGS sequence"/>
</dbReference>
<comment type="caution">
    <text evidence="9">The sequence shown here is derived from an EMBL/GenBank/DDBJ whole genome shotgun (WGS) entry which is preliminary data.</text>
</comment>
<dbReference type="CDD" id="cd00147">
    <property type="entry name" value="cPLA2_like"/>
    <property type="match status" value="1"/>
</dbReference>
<dbReference type="PROSITE" id="PS51210">
    <property type="entry name" value="PLA2C"/>
    <property type="match status" value="1"/>
</dbReference>
<dbReference type="Pfam" id="PF01735">
    <property type="entry name" value="PLA2_B"/>
    <property type="match status" value="1"/>
</dbReference>
<dbReference type="Gene3D" id="3.40.1090.10">
    <property type="entry name" value="Cytosolic phospholipase A2 catalytic domain"/>
    <property type="match status" value="1"/>
</dbReference>
<evidence type="ECO:0000256" key="2">
    <source>
        <dbReference type="ARBA" id="ARBA00022801"/>
    </source>
</evidence>
<evidence type="ECO:0000256" key="4">
    <source>
        <dbReference type="ARBA" id="ARBA00023098"/>
    </source>
</evidence>
<evidence type="ECO:0000256" key="3">
    <source>
        <dbReference type="ARBA" id="ARBA00022963"/>
    </source>
</evidence>
<dbReference type="EMBL" id="VYYT01000884">
    <property type="protein sequence ID" value="KAK2728278.1"/>
    <property type="molecule type" value="Genomic_DNA"/>
</dbReference>
<dbReference type="PANTHER" id="PTHR10728">
    <property type="entry name" value="CYTOSOLIC PHOSPHOLIPASE A2"/>
    <property type="match status" value="1"/>
</dbReference>
<feature type="region of interest" description="Disordered" evidence="7">
    <location>
        <begin position="639"/>
        <end position="710"/>
    </location>
</feature>
<sequence length="851" mass="94062">MRLFTAYSRQHAAALLLRRAPAAPSAAGKMRSFHHLTVGRIRTHGLLPRRRPTLQSRQAQHGFFTASDKGSEGSGSGNSSNNNGKKKAATTSLPVAVLTGGLFVWWLYPSDDFQRLSIAPTDQQSAAPRGGAPEQKKANETAWFNFALKFENLSDATDIEWTADKIVGFILPEWSKGVPGYIRKLQRELSMSPGSLADEIWQEAHDPFINPEVQYSARVRVSNDLCDEEKEFLSRRKRVTTMALAKYLDIDEKDVHPEAVPTIAMCGSGGGLRALVAGTGSMLAADEDGLFDCVTYTSGVSGSCWLQTLYHSSISHGSLGRVLQHLKARAGIHIAYPPVAFQTLLSAPTSKYLLSGLVEKLKGDPNADFGLVDVYGLLLAARYLVPRGDLEVNDRDFKLSNQREYIKYGQNPLPIYTAVRHEIPDVDIDGAEGVPSTSEAAKEVAKKEAWFQWFEITPYEFFCEEFSAGIPTWAMGRRFDNGVDVPPEEGFHLPETRMPFLLGVFGSAFCATLSHYYHEIRPLVQSLTGFGNLDEMIYGYNEDLSKVHPIDPGTVANFAYGMEGKLPKTAPKSIFGTEYIQLMDAGMSNNLPIYPPLRPGRDVDVLVAFDASADIKTDNWLAVADGYARQRGIKGWPVGVGWPKAGESPKQVDDELKQAEAATSSEADRKLHDAQQHQIDHQAEHPYPTPDEDTAKGQAATFTPGDQESGELGYCTVWVGTTQERSSQPPPPSKAIDEGSSWQLTEPDAGIAIVYLPFLANPRVPGINPGTTDYLSTWNFVYTPEQIDNVVALARANYAEGREQIRGTVRAVYERKRKLRLEREEKAKKDRYRRLVQRGMAHKLGEGDQFS</sequence>
<protein>
    <recommendedName>
        <fullName evidence="6">Lysophospholipase</fullName>
        <ecNumber evidence="6">3.1.1.5</ecNumber>
    </recommendedName>
</protein>
<feature type="region of interest" description="Disordered" evidence="7">
    <location>
        <begin position="63"/>
        <end position="89"/>
    </location>
</feature>
<dbReference type="PANTHER" id="PTHR10728:SF40">
    <property type="entry name" value="PATATIN FAMILY PROTEIN"/>
    <property type="match status" value="1"/>
</dbReference>
<dbReference type="GO" id="GO:0046475">
    <property type="term" value="P:glycerophospholipid catabolic process"/>
    <property type="evidence" value="ECO:0007669"/>
    <property type="project" value="TreeGrafter"/>
</dbReference>
<keyword evidence="10" id="KW-1185">Reference proteome</keyword>
<evidence type="ECO:0000313" key="9">
    <source>
        <dbReference type="EMBL" id="KAK2728278.1"/>
    </source>
</evidence>
<keyword evidence="3 5" id="KW-0442">Lipid degradation</keyword>
<gene>
    <name evidence="9" type="ORF">CKAH01_11173</name>
</gene>
<dbReference type="InterPro" id="IPR002642">
    <property type="entry name" value="LysoPLipase_cat_dom"/>
</dbReference>
<reference evidence="9" key="1">
    <citation type="submission" date="2023-02" db="EMBL/GenBank/DDBJ databases">
        <title>Colletotrichum kahawae CIFC_Que2 genome sequencing and assembly.</title>
        <authorList>
            <person name="Baroncelli R."/>
        </authorList>
    </citation>
    <scope>NUCLEOTIDE SEQUENCE</scope>
    <source>
        <strain evidence="9">CIFC_Que2</strain>
    </source>
</reference>
<evidence type="ECO:0000256" key="5">
    <source>
        <dbReference type="PROSITE-ProRule" id="PRU00555"/>
    </source>
</evidence>
<keyword evidence="4 5" id="KW-0443">Lipid metabolism</keyword>